<dbReference type="GO" id="GO:0016788">
    <property type="term" value="F:hydrolase activity, acting on ester bonds"/>
    <property type="evidence" value="ECO:0007669"/>
    <property type="project" value="UniProtKB-ARBA"/>
</dbReference>
<dbReference type="Pfam" id="PF13472">
    <property type="entry name" value="Lipase_GDSL_2"/>
    <property type="match status" value="1"/>
</dbReference>
<feature type="chain" id="PRO_5020740230" evidence="1">
    <location>
        <begin position="21"/>
        <end position="257"/>
    </location>
</feature>
<dbReference type="InterPro" id="IPR013830">
    <property type="entry name" value="SGNH_hydro"/>
</dbReference>
<proteinExistence type="predicted"/>
<keyword evidence="4" id="KW-1185">Reference proteome</keyword>
<dbReference type="EMBL" id="SMFL01000003">
    <property type="protein sequence ID" value="TDE16866.1"/>
    <property type="molecule type" value="Genomic_DNA"/>
</dbReference>
<gene>
    <name evidence="3" type="ORF">E0F88_11655</name>
</gene>
<feature type="domain" description="SGNH hydrolase-type esterase" evidence="2">
    <location>
        <begin position="30"/>
        <end position="242"/>
    </location>
</feature>
<dbReference type="AlphaFoldDB" id="A0A4R5DR24"/>
<dbReference type="SUPFAM" id="SSF52266">
    <property type="entry name" value="SGNH hydrolase"/>
    <property type="match status" value="1"/>
</dbReference>
<keyword evidence="1" id="KW-0732">Signal</keyword>
<dbReference type="Gene3D" id="3.40.50.1110">
    <property type="entry name" value="SGNH hydrolase"/>
    <property type="match status" value="1"/>
</dbReference>
<dbReference type="OrthoDB" id="9796689at2"/>
<feature type="signal peptide" evidence="1">
    <location>
        <begin position="1"/>
        <end position="20"/>
    </location>
</feature>
<protein>
    <submittedName>
        <fullName evidence="3">Lipolytic protein G-D-S-L family</fullName>
    </submittedName>
</protein>
<evidence type="ECO:0000313" key="4">
    <source>
        <dbReference type="Proteomes" id="UP000294850"/>
    </source>
</evidence>
<dbReference type="Proteomes" id="UP000294850">
    <property type="component" value="Unassembled WGS sequence"/>
</dbReference>
<dbReference type="RefSeq" id="WP_131958398.1">
    <property type="nucleotide sequence ID" value="NZ_SMFL01000003.1"/>
</dbReference>
<sequence length="257" mass="28357">MKITTIILAFLLASVTIAQAQNKTNLAIVFIGNSITQGKGGTNGFAPPVHAVNYLKEEKNADVLFANLGRSGSTTLDWLPGNAGSLAGKYFVKVTEAADSLFLKKDRQLIFSMKLGTNDSAIQGPNGAPVSRGNYRKNMETIISEVLHKYPGSKVVVHHPIWYSTNTYNSSKYLAEGLERLESYIPEIDAMIDSYKTSEPGRVFKGDTKAFKYFKKHHLKYFKPEKGQQGTFYLHPNEEGTAILGKYWGKAIGKAVL</sequence>
<dbReference type="InterPro" id="IPR036514">
    <property type="entry name" value="SGNH_hydro_sf"/>
</dbReference>
<comment type="caution">
    <text evidence="3">The sequence shown here is derived from an EMBL/GenBank/DDBJ whole genome shotgun (WGS) entry which is preliminary data.</text>
</comment>
<evidence type="ECO:0000313" key="3">
    <source>
        <dbReference type="EMBL" id="TDE16866.1"/>
    </source>
</evidence>
<organism evidence="3 4">
    <name type="scientific">Dyadobacter psychrotolerans</name>
    <dbReference type="NCBI Taxonomy" id="2541721"/>
    <lineage>
        <taxon>Bacteria</taxon>
        <taxon>Pseudomonadati</taxon>
        <taxon>Bacteroidota</taxon>
        <taxon>Cytophagia</taxon>
        <taxon>Cytophagales</taxon>
        <taxon>Spirosomataceae</taxon>
        <taxon>Dyadobacter</taxon>
    </lineage>
</organism>
<accession>A0A4R5DR24</accession>
<evidence type="ECO:0000259" key="2">
    <source>
        <dbReference type="Pfam" id="PF13472"/>
    </source>
</evidence>
<name>A0A4R5DR24_9BACT</name>
<reference evidence="3 4" key="1">
    <citation type="submission" date="2019-03" db="EMBL/GenBank/DDBJ databases">
        <title>Dyadobacter AR-3-6 sp. nov., isolated from arctic soil.</title>
        <authorList>
            <person name="Chaudhary D.K."/>
        </authorList>
    </citation>
    <scope>NUCLEOTIDE SEQUENCE [LARGE SCALE GENOMIC DNA]</scope>
    <source>
        <strain evidence="3 4">AR-3-6</strain>
    </source>
</reference>
<evidence type="ECO:0000256" key="1">
    <source>
        <dbReference type="SAM" id="SignalP"/>
    </source>
</evidence>